<dbReference type="Pfam" id="PF08448">
    <property type="entry name" value="PAS_4"/>
    <property type="match status" value="1"/>
</dbReference>
<sequence>MIHELLQQLDEPFTGEALFDHLPDIVYFIKDRSGAYLVVNTTLQQRCGRQTKAQLLGRTPCEVFRSPLGNRFQEQDQRVLKTGKPLLFQLELHVYPSREVGWCLTTKLPLKNRRGTVVGLVGVSKDLQLPDYATAEYQHVATAIEYAEQHLAEPPSIPELAAQAQMSRYQFDRRIRRVFGLNASQWLLKLRIDLAQQQLCETDAPISAIALNVGYADQSAFTRQFRKTTGMTPQDYRRTGRRGE</sequence>
<dbReference type="Gene3D" id="1.10.10.60">
    <property type="entry name" value="Homeodomain-like"/>
    <property type="match status" value="1"/>
</dbReference>
<dbReference type="AlphaFoldDB" id="A0A517PPM0"/>
<dbReference type="PROSITE" id="PS01124">
    <property type="entry name" value="HTH_ARAC_FAMILY_2"/>
    <property type="match status" value="1"/>
</dbReference>
<dbReference type="PANTHER" id="PTHR46796:SF13">
    <property type="entry name" value="HTH-TYPE TRANSCRIPTIONAL ACTIVATOR RHAS"/>
    <property type="match status" value="1"/>
</dbReference>
<dbReference type="CDD" id="cd00130">
    <property type="entry name" value="PAS"/>
    <property type="match status" value="1"/>
</dbReference>
<dbReference type="PRINTS" id="PR00032">
    <property type="entry name" value="HTHARAC"/>
</dbReference>
<protein>
    <submittedName>
        <fullName evidence="5">Regulatory protein PchR</fullName>
    </submittedName>
</protein>
<dbReference type="GO" id="GO:0003700">
    <property type="term" value="F:DNA-binding transcription factor activity"/>
    <property type="evidence" value="ECO:0007669"/>
    <property type="project" value="InterPro"/>
</dbReference>
<dbReference type="Proteomes" id="UP000320421">
    <property type="component" value="Chromosome"/>
</dbReference>
<feature type="domain" description="HTH araC/xylS-type" evidence="4">
    <location>
        <begin position="141"/>
        <end position="239"/>
    </location>
</feature>
<dbReference type="InterPro" id="IPR009057">
    <property type="entry name" value="Homeodomain-like_sf"/>
</dbReference>
<dbReference type="RefSeq" id="WP_145185474.1">
    <property type="nucleotide sequence ID" value="NZ_CP036266.1"/>
</dbReference>
<dbReference type="SUPFAM" id="SSF55785">
    <property type="entry name" value="PYP-like sensor domain (PAS domain)"/>
    <property type="match status" value="1"/>
</dbReference>
<gene>
    <name evidence="5" type="primary">pchR</name>
    <name evidence="5" type="ORF">HG66A1_31210</name>
</gene>
<dbReference type="SMART" id="SM00342">
    <property type="entry name" value="HTH_ARAC"/>
    <property type="match status" value="1"/>
</dbReference>
<organism evidence="5 6">
    <name type="scientific">Gimesia chilikensis</name>
    <dbReference type="NCBI Taxonomy" id="2605989"/>
    <lineage>
        <taxon>Bacteria</taxon>
        <taxon>Pseudomonadati</taxon>
        <taxon>Planctomycetota</taxon>
        <taxon>Planctomycetia</taxon>
        <taxon>Planctomycetales</taxon>
        <taxon>Planctomycetaceae</taxon>
        <taxon>Gimesia</taxon>
    </lineage>
</organism>
<keyword evidence="6" id="KW-1185">Reference proteome</keyword>
<dbReference type="SUPFAM" id="SSF46689">
    <property type="entry name" value="Homeodomain-like"/>
    <property type="match status" value="2"/>
</dbReference>
<dbReference type="InterPro" id="IPR050204">
    <property type="entry name" value="AraC_XylS_family_regulators"/>
</dbReference>
<dbReference type="OrthoDB" id="273555at2"/>
<evidence type="ECO:0000256" key="1">
    <source>
        <dbReference type="ARBA" id="ARBA00023015"/>
    </source>
</evidence>
<keyword evidence="1" id="KW-0805">Transcription regulation</keyword>
<dbReference type="InterPro" id="IPR013656">
    <property type="entry name" value="PAS_4"/>
</dbReference>
<dbReference type="PROSITE" id="PS00041">
    <property type="entry name" value="HTH_ARAC_FAMILY_1"/>
    <property type="match status" value="1"/>
</dbReference>
<evidence type="ECO:0000313" key="6">
    <source>
        <dbReference type="Proteomes" id="UP000320421"/>
    </source>
</evidence>
<dbReference type="InterPro" id="IPR018062">
    <property type="entry name" value="HTH_AraC-typ_CS"/>
</dbReference>
<dbReference type="InterPro" id="IPR018060">
    <property type="entry name" value="HTH_AraC"/>
</dbReference>
<dbReference type="InterPro" id="IPR000014">
    <property type="entry name" value="PAS"/>
</dbReference>
<dbReference type="PANTHER" id="PTHR46796">
    <property type="entry name" value="HTH-TYPE TRANSCRIPTIONAL ACTIVATOR RHAS-RELATED"/>
    <property type="match status" value="1"/>
</dbReference>
<evidence type="ECO:0000259" key="4">
    <source>
        <dbReference type="PROSITE" id="PS01124"/>
    </source>
</evidence>
<evidence type="ECO:0000313" key="5">
    <source>
        <dbReference type="EMBL" id="QDT21322.1"/>
    </source>
</evidence>
<dbReference type="Gene3D" id="3.30.450.20">
    <property type="entry name" value="PAS domain"/>
    <property type="match status" value="1"/>
</dbReference>
<dbReference type="EMBL" id="CP036266">
    <property type="protein sequence ID" value="QDT21322.1"/>
    <property type="molecule type" value="Genomic_DNA"/>
</dbReference>
<accession>A0A517PPM0</accession>
<keyword evidence="2" id="KW-0238">DNA-binding</keyword>
<dbReference type="Pfam" id="PF12833">
    <property type="entry name" value="HTH_18"/>
    <property type="match status" value="1"/>
</dbReference>
<dbReference type="GO" id="GO:0043565">
    <property type="term" value="F:sequence-specific DNA binding"/>
    <property type="evidence" value="ECO:0007669"/>
    <property type="project" value="InterPro"/>
</dbReference>
<dbReference type="InterPro" id="IPR035965">
    <property type="entry name" value="PAS-like_dom_sf"/>
</dbReference>
<keyword evidence="3" id="KW-0804">Transcription</keyword>
<reference evidence="5 6" key="1">
    <citation type="submission" date="2019-02" db="EMBL/GenBank/DDBJ databases">
        <title>Deep-cultivation of Planctomycetes and their phenomic and genomic characterization uncovers novel biology.</title>
        <authorList>
            <person name="Wiegand S."/>
            <person name="Jogler M."/>
            <person name="Boedeker C."/>
            <person name="Pinto D."/>
            <person name="Vollmers J."/>
            <person name="Rivas-Marin E."/>
            <person name="Kohn T."/>
            <person name="Peeters S.H."/>
            <person name="Heuer A."/>
            <person name="Rast P."/>
            <person name="Oberbeckmann S."/>
            <person name="Bunk B."/>
            <person name="Jeske O."/>
            <person name="Meyerdierks A."/>
            <person name="Storesund J.E."/>
            <person name="Kallscheuer N."/>
            <person name="Luecker S."/>
            <person name="Lage O.M."/>
            <person name="Pohl T."/>
            <person name="Merkel B.J."/>
            <person name="Hornburger P."/>
            <person name="Mueller R.-W."/>
            <person name="Bruemmer F."/>
            <person name="Labrenz M."/>
            <person name="Spormann A.M."/>
            <person name="Op den Camp H."/>
            <person name="Overmann J."/>
            <person name="Amann R."/>
            <person name="Jetten M.S.M."/>
            <person name="Mascher T."/>
            <person name="Medema M.H."/>
            <person name="Devos D.P."/>
            <person name="Kaster A.-K."/>
            <person name="Ovreas L."/>
            <person name="Rohde M."/>
            <person name="Galperin M.Y."/>
            <person name="Jogler C."/>
        </authorList>
    </citation>
    <scope>NUCLEOTIDE SEQUENCE [LARGE SCALE GENOMIC DNA]</scope>
    <source>
        <strain evidence="5 6">HG66A1</strain>
    </source>
</reference>
<name>A0A517PPM0_9PLAN</name>
<evidence type="ECO:0000256" key="2">
    <source>
        <dbReference type="ARBA" id="ARBA00023125"/>
    </source>
</evidence>
<proteinExistence type="predicted"/>
<dbReference type="InterPro" id="IPR020449">
    <property type="entry name" value="Tscrpt_reg_AraC-type_HTH"/>
</dbReference>
<evidence type="ECO:0000256" key="3">
    <source>
        <dbReference type="ARBA" id="ARBA00023163"/>
    </source>
</evidence>